<evidence type="ECO:0000313" key="2">
    <source>
        <dbReference type="EMBL" id="VIO60262.1"/>
    </source>
</evidence>
<reference evidence="1" key="2">
    <citation type="submission" date="2021-03" db="EMBL/GenBank/DDBJ databases">
        <authorList>
            <person name="Alouane T."/>
            <person name="Langin T."/>
            <person name="Bonhomme L."/>
        </authorList>
    </citation>
    <scope>NUCLEOTIDE SEQUENCE</scope>
    <source>
        <strain evidence="1">MDC_Fg202</strain>
    </source>
</reference>
<dbReference type="Proteomes" id="UP000746612">
    <property type="component" value="Unassembled WGS sequence"/>
</dbReference>
<dbReference type="AlphaFoldDB" id="A0A679NCH6"/>
<evidence type="ECO:0000313" key="3">
    <source>
        <dbReference type="Proteomes" id="UP000746612"/>
    </source>
</evidence>
<proteinExistence type="predicted"/>
<gene>
    <name evidence="2" type="ORF">FUG_LOCUS392057</name>
    <name evidence="1" type="ORF">MDCFG202_LOCUS358357</name>
</gene>
<dbReference type="EMBL" id="CAJPIJ010000152">
    <property type="protein sequence ID" value="CAG1992749.1"/>
    <property type="molecule type" value="Genomic_DNA"/>
</dbReference>
<dbReference type="EMBL" id="CAAKMV010000143">
    <property type="protein sequence ID" value="VIO60262.1"/>
    <property type="molecule type" value="Genomic_DNA"/>
</dbReference>
<protein>
    <submittedName>
        <fullName evidence="1">Uncharacterized protein</fullName>
    </submittedName>
</protein>
<sequence>MSFVRGAPSKAADITKQLICNWAFGPYLSPETLTFPAGLSRPSQCLGRFASMTRTATPLLDPIAPQLRCSYVGRAPYTPKQSYMYMYCAVGAGAGVGGRINGSRYPGSGGLNTLIYPTHLPNPLPIPTHFLF</sequence>
<organism evidence="1 3">
    <name type="scientific">Gibberella zeae</name>
    <name type="common">Wheat head blight fungus</name>
    <name type="synonym">Fusarium graminearum</name>
    <dbReference type="NCBI Taxonomy" id="5518"/>
    <lineage>
        <taxon>Eukaryota</taxon>
        <taxon>Fungi</taxon>
        <taxon>Dikarya</taxon>
        <taxon>Ascomycota</taxon>
        <taxon>Pezizomycotina</taxon>
        <taxon>Sordariomycetes</taxon>
        <taxon>Hypocreomycetidae</taxon>
        <taxon>Hypocreales</taxon>
        <taxon>Nectriaceae</taxon>
        <taxon>Fusarium</taxon>
    </lineage>
</organism>
<accession>A0A679NCH6</accession>
<name>A0A679NCH6_GIBZA</name>
<evidence type="ECO:0000313" key="1">
    <source>
        <dbReference type="EMBL" id="CAG1992749.1"/>
    </source>
</evidence>
<reference evidence="2" key="1">
    <citation type="submission" date="2019-04" db="EMBL/GenBank/DDBJ databases">
        <authorList>
            <person name="Melise S."/>
            <person name="Noan J."/>
            <person name="Okalmin O."/>
        </authorList>
    </citation>
    <scope>NUCLEOTIDE SEQUENCE</scope>
    <source>
        <strain evidence="2">FN9</strain>
    </source>
</reference>